<dbReference type="Gene3D" id="3.80.10.10">
    <property type="entry name" value="Ribonuclease Inhibitor"/>
    <property type="match status" value="3"/>
</dbReference>
<feature type="domain" description="Disease resistance protein winged helix" evidence="7">
    <location>
        <begin position="647"/>
        <end position="717"/>
    </location>
</feature>
<feature type="domain" description="Disease resistance R13L4/SHOC-2-like LRR" evidence="8">
    <location>
        <begin position="2"/>
        <end position="264"/>
    </location>
</feature>
<dbReference type="Proteomes" id="UP000655225">
    <property type="component" value="Unassembled WGS sequence"/>
</dbReference>
<dbReference type="InterPro" id="IPR003591">
    <property type="entry name" value="Leu-rich_rpt_typical-subtyp"/>
</dbReference>
<dbReference type="AlphaFoldDB" id="A0A834YYU0"/>
<protein>
    <recommendedName>
        <fullName evidence="11">NB-ARC domain-containing protein</fullName>
    </recommendedName>
</protein>
<dbReference type="GO" id="GO:0098542">
    <property type="term" value="P:defense response to other organism"/>
    <property type="evidence" value="ECO:0007669"/>
    <property type="project" value="TreeGrafter"/>
</dbReference>
<evidence type="ECO:0000313" key="9">
    <source>
        <dbReference type="EMBL" id="KAF8394131.1"/>
    </source>
</evidence>
<dbReference type="Pfam" id="PF18052">
    <property type="entry name" value="Rx_N"/>
    <property type="match status" value="1"/>
</dbReference>
<keyword evidence="3" id="KW-0547">Nucleotide-binding</keyword>
<dbReference type="PANTHER" id="PTHR23155:SF1205">
    <property type="entry name" value="DISEASE RESISTANCE PROTEIN RPM1"/>
    <property type="match status" value="1"/>
</dbReference>
<dbReference type="InterPro" id="IPR044974">
    <property type="entry name" value="Disease_R_plants"/>
</dbReference>
<dbReference type="InterPro" id="IPR058922">
    <property type="entry name" value="WHD_DRP"/>
</dbReference>
<dbReference type="InterPro" id="IPR027417">
    <property type="entry name" value="P-loop_NTPase"/>
</dbReference>
<dbReference type="Pfam" id="PF23598">
    <property type="entry name" value="LRR_14"/>
    <property type="match status" value="2"/>
</dbReference>
<accession>A0A834YYU0</accession>
<dbReference type="Gene3D" id="1.10.8.430">
    <property type="entry name" value="Helical domain of apoptotic protease-activating factors"/>
    <property type="match status" value="1"/>
</dbReference>
<organism evidence="9 10">
    <name type="scientific">Tetracentron sinense</name>
    <name type="common">Spur-leaf</name>
    <dbReference type="NCBI Taxonomy" id="13715"/>
    <lineage>
        <taxon>Eukaryota</taxon>
        <taxon>Viridiplantae</taxon>
        <taxon>Streptophyta</taxon>
        <taxon>Embryophyta</taxon>
        <taxon>Tracheophyta</taxon>
        <taxon>Spermatophyta</taxon>
        <taxon>Magnoliopsida</taxon>
        <taxon>Trochodendrales</taxon>
        <taxon>Trochodendraceae</taxon>
        <taxon>Tetracentron</taxon>
    </lineage>
</organism>
<name>A0A834YYU0_TETSI</name>
<evidence type="ECO:0000256" key="3">
    <source>
        <dbReference type="ARBA" id="ARBA00022741"/>
    </source>
</evidence>
<dbReference type="FunFam" id="1.10.10.10:FF:000322">
    <property type="entry name" value="Probable disease resistance protein At1g63360"/>
    <property type="match status" value="1"/>
</dbReference>
<dbReference type="OMA" id="QICTSEC"/>
<dbReference type="InterPro" id="IPR002182">
    <property type="entry name" value="NB-ARC"/>
</dbReference>
<evidence type="ECO:0000259" key="6">
    <source>
        <dbReference type="Pfam" id="PF18052"/>
    </source>
</evidence>
<keyword evidence="1" id="KW-0433">Leucine-rich repeat</keyword>
<dbReference type="InterPro" id="IPR055414">
    <property type="entry name" value="LRR_R13L4/SHOC2-like"/>
</dbReference>
<evidence type="ECO:0000256" key="4">
    <source>
        <dbReference type="ARBA" id="ARBA00022821"/>
    </source>
</evidence>
<feature type="domain" description="Disease resistance N-terminal" evidence="6">
    <location>
        <begin position="306"/>
        <end position="350"/>
    </location>
</feature>
<dbReference type="GO" id="GO:0043531">
    <property type="term" value="F:ADP binding"/>
    <property type="evidence" value="ECO:0007669"/>
    <property type="project" value="InterPro"/>
</dbReference>
<dbReference type="OrthoDB" id="1926275at2759"/>
<proteinExistence type="predicted"/>
<dbReference type="InterPro" id="IPR042197">
    <property type="entry name" value="Apaf_helical"/>
</dbReference>
<dbReference type="InterPro" id="IPR038005">
    <property type="entry name" value="RX-like_CC"/>
</dbReference>
<dbReference type="SUPFAM" id="SSF52058">
    <property type="entry name" value="L domain-like"/>
    <property type="match status" value="2"/>
</dbReference>
<evidence type="ECO:0000259" key="8">
    <source>
        <dbReference type="Pfam" id="PF23598"/>
    </source>
</evidence>
<dbReference type="InterPro" id="IPR032675">
    <property type="entry name" value="LRR_dom_sf"/>
</dbReference>
<dbReference type="CDD" id="cd14798">
    <property type="entry name" value="RX-CC_like"/>
    <property type="match status" value="1"/>
</dbReference>
<keyword evidence="2" id="KW-0677">Repeat</keyword>
<dbReference type="PRINTS" id="PR00364">
    <property type="entry name" value="DISEASERSIST"/>
</dbReference>
<evidence type="ECO:0000256" key="1">
    <source>
        <dbReference type="ARBA" id="ARBA00022614"/>
    </source>
</evidence>
<dbReference type="InterPro" id="IPR036388">
    <property type="entry name" value="WH-like_DNA-bd_sf"/>
</dbReference>
<dbReference type="Gene3D" id="1.10.10.10">
    <property type="entry name" value="Winged helix-like DNA-binding domain superfamily/Winged helix DNA-binding domain"/>
    <property type="match status" value="1"/>
</dbReference>
<dbReference type="SUPFAM" id="SSF52540">
    <property type="entry name" value="P-loop containing nucleoside triphosphate hydrolases"/>
    <property type="match status" value="1"/>
</dbReference>
<reference evidence="9 10" key="1">
    <citation type="submission" date="2020-04" db="EMBL/GenBank/DDBJ databases">
        <title>Plant Genome Project.</title>
        <authorList>
            <person name="Zhang R.-G."/>
        </authorList>
    </citation>
    <scope>NUCLEOTIDE SEQUENCE [LARGE SCALE GENOMIC DNA]</scope>
    <source>
        <strain evidence="9">YNK0</strain>
        <tissue evidence="9">Leaf</tissue>
    </source>
</reference>
<keyword evidence="4" id="KW-0611">Plant defense</keyword>
<evidence type="ECO:0000259" key="7">
    <source>
        <dbReference type="Pfam" id="PF23559"/>
    </source>
</evidence>
<evidence type="ECO:0008006" key="11">
    <source>
        <dbReference type="Google" id="ProtNLM"/>
    </source>
</evidence>
<gene>
    <name evidence="9" type="ORF">HHK36_020337</name>
</gene>
<dbReference type="Pfam" id="PF23559">
    <property type="entry name" value="WHD_DRP"/>
    <property type="match status" value="1"/>
</dbReference>
<dbReference type="Gene3D" id="3.40.50.300">
    <property type="entry name" value="P-loop containing nucleotide triphosphate hydrolases"/>
    <property type="match status" value="1"/>
</dbReference>
<sequence>MMGKLQNLETLDLKGTNVWKLPSTLFKLQQLRHLIAYKVELETYSRDFYGFDGGVGIRRLVNLQELLYIDVDVYVRQGGRVVRELGELIQLRRLGVLGLRKEYGVELCSSIEKMKNLFFLDVTSSEGEVLDLQSLSSPPMLLQRLELSGNLEKFPNWISSLLNLKKLKLARCGLSDDPLGVLQALPTLVELTLCQTYDGEELCFKRGGFLTLEVLYFDRLERLKLVRVEEGAMPHLEELDIMACKMLEKVPLGIECLANLKFLHFAYMPKEFAMALNPTKLGGDISPDQKPLGWFTRMIIASSAARGVLKEADAREESKDWVNQVRDIVYDIEDTLDEFNLRLQQHQCHGFLGFLYKTIKLVKHLKPRHHLATQIQSIKSRVHDVYERRQRYEFNFHDQGSSSNALRDTWHDHRGDALHIKEDELVGIDKPWEKLIEWLVGGESRLEVISVYGMPGLGKTSLVKKVYDHQRVIQHFQHHVWINVSQSFKTKELIKDMIKQLYGEIKEPVPQGVATMDEDSLKTTVNVFLQQRGLYGHVYNLEALASEDSWTLFCKKAFGENSCRPELLGFSKNILKRCGGLPLAIVAICSFLSTKEKTMIEWEIVHRTLGSLLESNDKLENMKEILSLSYNDLPSYLKPCLLYLGFFPEDYLIEPSRLIKLWTAEGFVSEKGGLTIEEVAESHLHELINRSLIQVAETNWEGRVKWCRVHDFIREIILSKLRDQNCGVIITKQHTKLPQKVRWLSIHNSVDNVPENKIFSHLRSLFIFGVDTIPKSYVHSFFSSIRLLRVLDLRDAPLEKLPNEIVNLFYLRYLSLRRTKIKKLPKMIGKLQNLETLDLKGTSVRELPSKLFKIQQLRHLIAYKVEYSFYGFDGQVRIRRLVNLQELLYIDVDVYQGGRVVRGWES</sequence>
<keyword evidence="10" id="KW-1185">Reference proteome</keyword>
<dbReference type="Pfam" id="PF00931">
    <property type="entry name" value="NB-ARC"/>
    <property type="match status" value="1"/>
</dbReference>
<feature type="domain" description="Disease resistance R13L4/SHOC-2-like LRR" evidence="8">
    <location>
        <begin position="761"/>
        <end position="892"/>
    </location>
</feature>
<dbReference type="SMART" id="SM00369">
    <property type="entry name" value="LRR_TYP"/>
    <property type="match status" value="5"/>
</dbReference>
<evidence type="ECO:0000256" key="2">
    <source>
        <dbReference type="ARBA" id="ARBA00022737"/>
    </source>
</evidence>
<dbReference type="InterPro" id="IPR041118">
    <property type="entry name" value="Rx_N"/>
</dbReference>
<feature type="domain" description="NB-ARC" evidence="5">
    <location>
        <begin position="430"/>
        <end position="504"/>
    </location>
</feature>
<evidence type="ECO:0000259" key="5">
    <source>
        <dbReference type="Pfam" id="PF00931"/>
    </source>
</evidence>
<dbReference type="PANTHER" id="PTHR23155">
    <property type="entry name" value="DISEASE RESISTANCE PROTEIN RP"/>
    <property type="match status" value="1"/>
</dbReference>
<dbReference type="Gene3D" id="1.20.5.4130">
    <property type="match status" value="1"/>
</dbReference>
<comment type="caution">
    <text evidence="9">The sequence shown here is derived from an EMBL/GenBank/DDBJ whole genome shotgun (WGS) entry which is preliminary data.</text>
</comment>
<dbReference type="EMBL" id="JABCRI010000014">
    <property type="protein sequence ID" value="KAF8394131.1"/>
    <property type="molecule type" value="Genomic_DNA"/>
</dbReference>
<evidence type="ECO:0000313" key="10">
    <source>
        <dbReference type="Proteomes" id="UP000655225"/>
    </source>
</evidence>